<dbReference type="Gene3D" id="3.30.70.2450">
    <property type="match status" value="1"/>
</dbReference>
<protein>
    <submittedName>
        <fullName evidence="6">FAD-dependent monooxygenase</fullName>
    </submittedName>
</protein>
<comment type="cofactor">
    <cofactor evidence="1">
        <name>FAD</name>
        <dbReference type="ChEBI" id="CHEBI:57692"/>
    </cofactor>
</comment>
<dbReference type="PRINTS" id="PR00420">
    <property type="entry name" value="RNGMNOXGNASE"/>
</dbReference>
<sequence>MPAEPNASAPPDGGAPDLDTEVLVVGAGPVGLWLAAELCAAGVRVCVLEARQERASWSRGFVVHPRTLEILDSRGAVTALLGSGRQLSTWHYAMGTRRLDFTRLPSAFPFLVLQPQARTEELLEAHLERCGGSVRRGWRAVGLTQGQDRVSVRVRDGEGESELTARFVVGCDGARSTVRQVAGIGFHGNPDTMLSPSALVEFADPPKPQDYIQTHEQGTFFVIALPDGRFVVSTIDHAVMNDVGMVWTAEAVRDSVRRITGTDYGMRATERVATLGNSAKQAERYREGRVLLAGDAAHVHFPMGGQGMNLGIQDAHNLAWRLTAVVRAQRERPDAGDALLDGYEAERRPAGEHVLEDVRAQMALVAATGADGSALRARFEALLGEHPEVNLQYARRLAGLEVRYSAQGEDPRLGTRVPDLLLDVADGVGPSEPKRLYELLAEAGAGRFASLRLGGASDEADDAADVAVEQAKDEAPAVFAARGVLGPDWALRGGWGGRAEAVLIRPDGHVVRITPGENTGVGEGADGGESPEITLG</sequence>
<keyword evidence="7" id="KW-1185">Reference proteome</keyword>
<dbReference type="GO" id="GO:0071949">
    <property type="term" value="F:FAD binding"/>
    <property type="evidence" value="ECO:0007669"/>
    <property type="project" value="InterPro"/>
</dbReference>
<dbReference type="Gene3D" id="3.40.30.120">
    <property type="match status" value="1"/>
</dbReference>
<dbReference type="PANTHER" id="PTHR43004:SF19">
    <property type="entry name" value="BINDING MONOOXYGENASE, PUTATIVE (JCVI)-RELATED"/>
    <property type="match status" value="1"/>
</dbReference>
<dbReference type="EMBL" id="JAGSOG010000015">
    <property type="protein sequence ID" value="MBR7832725.1"/>
    <property type="molecule type" value="Genomic_DNA"/>
</dbReference>
<dbReference type="PANTHER" id="PTHR43004">
    <property type="entry name" value="TRK SYSTEM POTASSIUM UPTAKE PROTEIN"/>
    <property type="match status" value="1"/>
</dbReference>
<name>A0A941IL87_9ACTN</name>
<keyword evidence="3" id="KW-0274">FAD</keyword>
<dbReference type="InterPro" id="IPR050641">
    <property type="entry name" value="RIFMO-like"/>
</dbReference>
<feature type="region of interest" description="Disordered" evidence="4">
    <location>
        <begin position="514"/>
        <end position="536"/>
    </location>
</feature>
<feature type="domain" description="FAD-binding" evidence="5">
    <location>
        <begin position="19"/>
        <end position="356"/>
    </location>
</feature>
<dbReference type="Pfam" id="PF01494">
    <property type="entry name" value="FAD_binding_3"/>
    <property type="match status" value="1"/>
</dbReference>
<evidence type="ECO:0000256" key="1">
    <source>
        <dbReference type="ARBA" id="ARBA00001974"/>
    </source>
</evidence>
<organism evidence="6 7">
    <name type="scientific">Actinospica durhamensis</name>
    <dbReference type="NCBI Taxonomy" id="1508375"/>
    <lineage>
        <taxon>Bacteria</taxon>
        <taxon>Bacillati</taxon>
        <taxon>Actinomycetota</taxon>
        <taxon>Actinomycetes</taxon>
        <taxon>Catenulisporales</taxon>
        <taxon>Actinospicaceae</taxon>
        <taxon>Actinospica</taxon>
    </lineage>
</organism>
<reference evidence="6" key="1">
    <citation type="submission" date="2021-04" db="EMBL/GenBank/DDBJ databases">
        <title>Genome based classification of Actinospica acidithermotolerans sp. nov., an actinobacterium isolated from an Indonesian hot spring.</title>
        <authorList>
            <person name="Kusuma A.B."/>
            <person name="Putra K.E."/>
            <person name="Nafisah S."/>
            <person name="Loh J."/>
            <person name="Nouioui I."/>
            <person name="Goodfellow M."/>
        </authorList>
    </citation>
    <scope>NUCLEOTIDE SEQUENCE</scope>
    <source>
        <strain evidence="6">CSCA 57</strain>
    </source>
</reference>
<evidence type="ECO:0000256" key="3">
    <source>
        <dbReference type="ARBA" id="ARBA00022827"/>
    </source>
</evidence>
<evidence type="ECO:0000256" key="4">
    <source>
        <dbReference type="SAM" id="MobiDB-lite"/>
    </source>
</evidence>
<keyword evidence="2" id="KW-0285">Flavoprotein</keyword>
<evidence type="ECO:0000313" key="7">
    <source>
        <dbReference type="Proteomes" id="UP000675781"/>
    </source>
</evidence>
<dbReference type="InterPro" id="IPR036188">
    <property type="entry name" value="FAD/NAD-bd_sf"/>
</dbReference>
<keyword evidence="6" id="KW-0503">Monooxygenase</keyword>
<comment type="caution">
    <text evidence="6">The sequence shown here is derived from an EMBL/GenBank/DDBJ whole genome shotgun (WGS) entry which is preliminary data.</text>
</comment>
<dbReference type="SUPFAM" id="SSF51905">
    <property type="entry name" value="FAD/NAD(P)-binding domain"/>
    <property type="match status" value="1"/>
</dbReference>
<dbReference type="Proteomes" id="UP000675781">
    <property type="component" value="Unassembled WGS sequence"/>
</dbReference>
<evidence type="ECO:0000259" key="5">
    <source>
        <dbReference type="Pfam" id="PF01494"/>
    </source>
</evidence>
<dbReference type="AlphaFoldDB" id="A0A941IL87"/>
<dbReference type="GO" id="GO:0016709">
    <property type="term" value="F:oxidoreductase activity, acting on paired donors, with incorporation or reduction of molecular oxygen, NAD(P)H as one donor, and incorporation of one atom of oxygen"/>
    <property type="evidence" value="ECO:0007669"/>
    <property type="project" value="UniProtKB-ARBA"/>
</dbReference>
<proteinExistence type="predicted"/>
<gene>
    <name evidence="6" type="ORF">KDL01_05605</name>
</gene>
<evidence type="ECO:0000313" key="6">
    <source>
        <dbReference type="EMBL" id="MBR7832725.1"/>
    </source>
</evidence>
<evidence type="ECO:0000256" key="2">
    <source>
        <dbReference type="ARBA" id="ARBA00022630"/>
    </source>
</evidence>
<dbReference type="Gene3D" id="3.50.50.60">
    <property type="entry name" value="FAD/NAD(P)-binding domain"/>
    <property type="match status" value="1"/>
</dbReference>
<accession>A0A941IL87</accession>
<keyword evidence="6" id="KW-0560">Oxidoreductase</keyword>
<dbReference type="RefSeq" id="WP_212527250.1">
    <property type="nucleotide sequence ID" value="NZ_JAGSOG010000015.1"/>
</dbReference>
<dbReference type="InterPro" id="IPR002938">
    <property type="entry name" value="FAD-bd"/>
</dbReference>